<keyword evidence="2" id="KW-0489">Methyltransferase</keyword>
<sequence length="210" mass="22695">MSEQLDAIRDAFDRRAPVYDEDLMHQAVARAAAEFAVHDGVETVLDVATGTGLALRALRAQNPRPRLIGVDISPGMLREARAILPDAEWIEADAAALPLGDATVDLVLCVTALHLIPDTAGAFAEWRRVLRPIGRVVTATFVQRAEQHFDSAPTLDRPYVRNNAPFGSVDAISETAAASGFELRRSALWEGDHDTVLLSELVPRAATPSP</sequence>
<dbReference type="InterPro" id="IPR013216">
    <property type="entry name" value="Methyltransf_11"/>
</dbReference>
<evidence type="ECO:0000259" key="1">
    <source>
        <dbReference type="Pfam" id="PF08241"/>
    </source>
</evidence>
<dbReference type="Gene3D" id="3.40.50.150">
    <property type="entry name" value="Vaccinia Virus protein VP39"/>
    <property type="match status" value="1"/>
</dbReference>
<protein>
    <submittedName>
        <fullName evidence="2">Methyltransferase domain-containing protein</fullName>
    </submittedName>
</protein>
<reference evidence="2 3" key="1">
    <citation type="submission" date="2024-02" db="EMBL/GenBank/DDBJ databases">
        <authorList>
            <person name="Saticioglu I.B."/>
        </authorList>
    </citation>
    <scope>NUCLEOTIDE SEQUENCE [LARGE SCALE GENOMIC DNA]</scope>
    <source>
        <strain evidence="2 3">Mu-80</strain>
    </source>
</reference>
<comment type="caution">
    <text evidence="2">The sequence shown here is derived from an EMBL/GenBank/DDBJ whole genome shotgun (WGS) entry which is preliminary data.</text>
</comment>
<name>A0ABU8L816_9MICO</name>
<dbReference type="PANTHER" id="PTHR43591:SF99">
    <property type="entry name" value="OS06G0646000 PROTEIN"/>
    <property type="match status" value="1"/>
</dbReference>
<evidence type="ECO:0000313" key="2">
    <source>
        <dbReference type="EMBL" id="MEJ1086853.1"/>
    </source>
</evidence>
<dbReference type="EMBL" id="JBBDGM010000001">
    <property type="protein sequence ID" value="MEJ1086853.1"/>
    <property type="molecule type" value="Genomic_DNA"/>
</dbReference>
<accession>A0ABU8L816</accession>
<dbReference type="CDD" id="cd02440">
    <property type="entry name" value="AdoMet_MTases"/>
    <property type="match status" value="1"/>
</dbReference>
<dbReference type="RefSeq" id="WP_337330535.1">
    <property type="nucleotide sequence ID" value="NZ_JBBDGM010000001.1"/>
</dbReference>
<evidence type="ECO:0000313" key="3">
    <source>
        <dbReference type="Proteomes" id="UP001371224"/>
    </source>
</evidence>
<dbReference type="PANTHER" id="PTHR43591">
    <property type="entry name" value="METHYLTRANSFERASE"/>
    <property type="match status" value="1"/>
</dbReference>
<dbReference type="Proteomes" id="UP001371224">
    <property type="component" value="Unassembled WGS sequence"/>
</dbReference>
<organism evidence="2 3">
    <name type="scientific">Microbacterium bandirmense</name>
    <dbReference type="NCBI Taxonomy" id="3122050"/>
    <lineage>
        <taxon>Bacteria</taxon>
        <taxon>Bacillati</taxon>
        <taxon>Actinomycetota</taxon>
        <taxon>Actinomycetes</taxon>
        <taxon>Micrococcales</taxon>
        <taxon>Microbacteriaceae</taxon>
        <taxon>Microbacterium</taxon>
    </lineage>
</organism>
<dbReference type="GO" id="GO:0032259">
    <property type="term" value="P:methylation"/>
    <property type="evidence" value="ECO:0007669"/>
    <property type="project" value="UniProtKB-KW"/>
</dbReference>
<dbReference type="Pfam" id="PF08241">
    <property type="entry name" value="Methyltransf_11"/>
    <property type="match status" value="1"/>
</dbReference>
<keyword evidence="3" id="KW-1185">Reference proteome</keyword>
<gene>
    <name evidence="2" type="ORF">WDU99_00815</name>
</gene>
<keyword evidence="2" id="KW-0808">Transferase</keyword>
<proteinExistence type="predicted"/>
<feature type="domain" description="Methyltransferase type 11" evidence="1">
    <location>
        <begin position="45"/>
        <end position="137"/>
    </location>
</feature>
<dbReference type="InterPro" id="IPR029063">
    <property type="entry name" value="SAM-dependent_MTases_sf"/>
</dbReference>
<dbReference type="GO" id="GO:0008168">
    <property type="term" value="F:methyltransferase activity"/>
    <property type="evidence" value="ECO:0007669"/>
    <property type="project" value="UniProtKB-KW"/>
</dbReference>
<dbReference type="SUPFAM" id="SSF53335">
    <property type="entry name" value="S-adenosyl-L-methionine-dependent methyltransferases"/>
    <property type="match status" value="1"/>
</dbReference>